<gene>
    <name evidence="3" type="ORF">AAQM_0095</name>
</gene>
<keyword evidence="2" id="KW-1133">Transmembrane helix</keyword>
<feature type="transmembrane region" description="Helical" evidence="2">
    <location>
        <begin position="12"/>
        <end position="36"/>
    </location>
</feature>
<organism evidence="3 4">
    <name type="scientific">Arcobacter aquimarinus</name>
    <dbReference type="NCBI Taxonomy" id="1315211"/>
    <lineage>
        <taxon>Bacteria</taxon>
        <taxon>Pseudomonadati</taxon>
        <taxon>Campylobacterota</taxon>
        <taxon>Epsilonproteobacteria</taxon>
        <taxon>Campylobacterales</taxon>
        <taxon>Arcobacteraceae</taxon>
        <taxon>Arcobacter</taxon>
    </lineage>
</organism>
<dbReference type="EMBL" id="CP030944">
    <property type="protein sequence ID" value="QKE24875.1"/>
    <property type="molecule type" value="Genomic_DNA"/>
</dbReference>
<sequence>MISIHPKLVSKITKLVLIGLAIYTMLFILFKAISYFQSVKQKENLVRDIQIQKEQTDILKNRVNEVKKKIENLEKVYIQKEELEVKIKDIFQRMSFIDFQLNYIDARKMCVDRYIIVARADYQSEKGLKAVEGILSYLGEIKKSENDENLYFVNYIAKPRQIQ</sequence>
<evidence type="ECO:0000256" key="2">
    <source>
        <dbReference type="SAM" id="Phobius"/>
    </source>
</evidence>
<keyword evidence="2" id="KW-0472">Membrane</keyword>
<reference evidence="3 4" key="1">
    <citation type="submission" date="2018-07" db="EMBL/GenBank/DDBJ databases">
        <title>Identification of phenol metabolism pathways in Arcobacter.</title>
        <authorList>
            <person name="Miller W.G."/>
            <person name="Yee E."/>
            <person name="Bono J.L."/>
        </authorList>
    </citation>
    <scope>NUCLEOTIDE SEQUENCE [LARGE SCALE GENOMIC DNA]</scope>
    <source>
        <strain evidence="3 4">W63</strain>
    </source>
</reference>
<evidence type="ECO:0000313" key="3">
    <source>
        <dbReference type="EMBL" id="QKE24875.1"/>
    </source>
</evidence>
<keyword evidence="4" id="KW-1185">Reference proteome</keyword>
<accession>A0AAE7B3L9</accession>
<evidence type="ECO:0000313" key="4">
    <source>
        <dbReference type="Proteomes" id="UP000502065"/>
    </source>
</evidence>
<evidence type="ECO:0000256" key="1">
    <source>
        <dbReference type="SAM" id="Coils"/>
    </source>
</evidence>
<dbReference type="KEGG" id="aaqi:AAQM_0095"/>
<dbReference type="Proteomes" id="UP000502065">
    <property type="component" value="Chromosome"/>
</dbReference>
<keyword evidence="1" id="KW-0175">Coiled coil</keyword>
<dbReference type="RefSeq" id="WP_129095242.1">
    <property type="nucleotide sequence ID" value="NZ_CBCSAE010000003.1"/>
</dbReference>
<keyword evidence="2" id="KW-0812">Transmembrane</keyword>
<feature type="coiled-coil region" evidence="1">
    <location>
        <begin position="42"/>
        <end position="86"/>
    </location>
</feature>
<proteinExistence type="predicted"/>
<dbReference type="AlphaFoldDB" id="A0AAE7B3L9"/>
<protein>
    <submittedName>
        <fullName evidence="3">Uncharacterized protein</fullName>
    </submittedName>
</protein>
<name>A0AAE7B3L9_9BACT</name>